<dbReference type="KEGG" id="rca:Rcas_4367"/>
<protein>
    <submittedName>
        <fullName evidence="3">Antibiotic biosynthesis monooxygenase</fullName>
    </submittedName>
</protein>
<dbReference type="OrthoDB" id="384737at2"/>
<evidence type="ECO:0000256" key="1">
    <source>
        <dbReference type="SAM" id="MobiDB-lite"/>
    </source>
</evidence>
<dbReference type="eggNOG" id="COG2329">
    <property type="taxonomic scope" value="Bacteria"/>
</dbReference>
<dbReference type="RefSeq" id="WP_012122812.1">
    <property type="nucleotide sequence ID" value="NC_009767.1"/>
</dbReference>
<reference evidence="3 4" key="1">
    <citation type="submission" date="2007-08" db="EMBL/GenBank/DDBJ databases">
        <title>Complete sequence of Roseiflexus castenholzii DSM 13941.</title>
        <authorList>
            <consortium name="US DOE Joint Genome Institute"/>
            <person name="Copeland A."/>
            <person name="Lucas S."/>
            <person name="Lapidus A."/>
            <person name="Barry K."/>
            <person name="Glavina del Rio T."/>
            <person name="Dalin E."/>
            <person name="Tice H."/>
            <person name="Pitluck S."/>
            <person name="Thompson L.S."/>
            <person name="Brettin T."/>
            <person name="Bruce D."/>
            <person name="Detter J.C."/>
            <person name="Han C."/>
            <person name="Tapia R."/>
            <person name="Schmutz J."/>
            <person name="Larimer F."/>
            <person name="Land M."/>
            <person name="Hauser L."/>
            <person name="Kyrpides N."/>
            <person name="Mikhailova N."/>
            <person name="Bryant D.A."/>
            <person name="Hanada S."/>
            <person name="Tsukatani Y."/>
            <person name="Richardson P."/>
        </authorList>
    </citation>
    <scope>NUCLEOTIDE SEQUENCE [LARGE SCALE GENOMIC DNA]</scope>
    <source>
        <strain evidence="4">DSM 13941 / HLO8</strain>
    </source>
</reference>
<keyword evidence="3" id="KW-0503">Monooxygenase</keyword>
<proteinExistence type="predicted"/>
<gene>
    <name evidence="3" type="ordered locus">Rcas_4367</name>
</gene>
<dbReference type="InterPro" id="IPR050404">
    <property type="entry name" value="Heme-degrading_MO"/>
</dbReference>
<dbReference type="SUPFAM" id="SSF54909">
    <property type="entry name" value="Dimeric alpha+beta barrel"/>
    <property type="match status" value="1"/>
</dbReference>
<feature type="domain" description="ABM" evidence="2">
    <location>
        <begin position="2"/>
        <end position="94"/>
    </location>
</feature>
<evidence type="ECO:0000259" key="2">
    <source>
        <dbReference type="PROSITE" id="PS51725"/>
    </source>
</evidence>
<dbReference type="InterPro" id="IPR011008">
    <property type="entry name" value="Dimeric_a/b-barrel"/>
</dbReference>
<dbReference type="EMBL" id="CP000804">
    <property type="protein sequence ID" value="ABU60391.1"/>
    <property type="molecule type" value="Genomic_DNA"/>
</dbReference>
<accession>A7NS45</accession>
<dbReference type="InterPro" id="IPR007138">
    <property type="entry name" value="ABM_dom"/>
</dbReference>
<evidence type="ECO:0000313" key="4">
    <source>
        <dbReference type="Proteomes" id="UP000000263"/>
    </source>
</evidence>
<sequence length="119" mass="13632">MMTTANRIFVNPDYADLFEENFRNRAGLVDRMPGFVSNQLLRPVNPGDPYIVLTVWESREHFENWVRSDAFRQGHARSGSLPPETFSAPSKLELHEVVLDTNRPDLTPEPRGKPFRAHG</sequence>
<dbReference type="HOGENOM" id="CLU_141544_1_1_0"/>
<keyword evidence="4" id="KW-1185">Reference proteome</keyword>
<organism evidence="3 4">
    <name type="scientific">Roseiflexus castenholzii (strain DSM 13941 / HLO8)</name>
    <dbReference type="NCBI Taxonomy" id="383372"/>
    <lineage>
        <taxon>Bacteria</taxon>
        <taxon>Bacillati</taxon>
        <taxon>Chloroflexota</taxon>
        <taxon>Chloroflexia</taxon>
        <taxon>Chloroflexales</taxon>
        <taxon>Roseiflexineae</taxon>
        <taxon>Roseiflexaceae</taxon>
        <taxon>Roseiflexus</taxon>
    </lineage>
</organism>
<feature type="region of interest" description="Disordered" evidence="1">
    <location>
        <begin position="99"/>
        <end position="119"/>
    </location>
</feature>
<feature type="compositionally biased region" description="Basic and acidic residues" evidence="1">
    <location>
        <begin position="99"/>
        <end position="112"/>
    </location>
</feature>
<dbReference type="Gene3D" id="3.30.70.100">
    <property type="match status" value="1"/>
</dbReference>
<dbReference type="PANTHER" id="PTHR34474:SF2">
    <property type="entry name" value="SIGNAL TRANSDUCTION PROTEIN TRAP"/>
    <property type="match status" value="1"/>
</dbReference>
<evidence type="ECO:0000313" key="3">
    <source>
        <dbReference type="EMBL" id="ABU60391.1"/>
    </source>
</evidence>
<dbReference type="STRING" id="383372.Rcas_4367"/>
<dbReference type="PROSITE" id="PS51725">
    <property type="entry name" value="ABM"/>
    <property type="match status" value="1"/>
</dbReference>
<dbReference type="GO" id="GO:0004497">
    <property type="term" value="F:monooxygenase activity"/>
    <property type="evidence" value="ECO:0007669"/>
    <property type="project" value="UniProtKB-KW"/>
</dbReference>
<name>A7NS45_ROSCS</name>
<dbReference type="PANTHER" id="PTHR34474">
    <property type="entry name" value="SIGNAL TRANSDUCTION PROTEIN TRAP"/>
    <property type="match status" value="1"/>
</dbReference>
<dbReference type="Proteomes" id="UP000000263">
    <property type="component" value="Chromosome"/>
</dbReference>
<dbReference type="Pfam" id="PF03992">
    <property type="entry name" value="ABM"/>
    <property type="match status" value="1"/>
</dbReference>
<keyword evidence="3" id="KW-0560">Oxidoreductase</keyword>
<dbReference type="AlphaFoldDB" id="A7NS45"/>